<dbReference type="GO" id="GO:0043041">
    <property type="term" value="P:amino acid activation for nonribosomal peptide biosynthetic process"/>
    <property type="evidence" value="ECO:0007669"/>
    <property type="project" value="TreeGrafter"/>
</dbReference>
<evidence type="ECO:0000256" key="2">
    <source>
        <dbReference type="ARBA" id="ARBA00022450"/>
    </source>
</evidence>
<dbReference type="InterPro" id="IPR000873">
    <property type="entry name" value="AMP-dep_synth/lig_dom"/>
</dbReference>
<dbReference type="InterPro" id="IPR023213">
    <property type="entry name" value="CAT-like_dom_sf"/>
</dbReference>
<dbReference type="InterPro" id="IPR025110">
    <property type="entry name" value="AMP-bd_C"/>
</dbReference>
<evidence type="ECO:0000256" key="4">
    <source>
        <dbReference type="SAM" id="MobiDB-lite"/>
    </source>
</evidence>
<dbReference type="InterPro" id="IPR020845">
    <property type="entry name" value="AMP-binding_CS"/>
</dbReference>
<dbReference type="GO" id="GO:0008610">
    <property type="term" value="P:lipid biosynthetic process"/>
    <property type="evidence" value="ECO:0007669"/>
    <property type="project" value="UniProtKB-ARBA"/>
</dbReference>
<dbReference type="SMART" id="SM00823">
    <property type="entry name" value="PKS_PP"/>
    <property type="match status" value="1"/>
</dbReference>
<dbReference type="PROSITE" id="PS50075">
    <property type="entry name" value="CARRIER"/>
    <property type="match status" value="1"/>
</dbReference>
<dbReference type="Gene3D" id="3.30.300.30">
    <property type="match status" value="1"/>
</dbReference>
<dbReference type="Pfam" id="PF00550">
    <property type="entry name" value="PP-binding"/>
    <property type="match status" value="1"/>
</dbReference>
<dbReference type="GO" id="GO:0005829">
    <property type="term" value="C:cytosol"/>
    <property type="evidence" value="ECO:0007669"/>
    <property type="project" value="TreeGrafter"/>
</dbReference>
<evidence type="ECO:0000313" key="6">
    <source>
        <dbReference type="EMBL" id="AKN91112.1"/>
    </source>
</evidence>
<feature type="domain" description="Carrier" evidence="5">
    <location>
        <begin position="1008"/>
        <end position="1083"/>
    </location>
</feature>
<dbReference type="InterPro" id="IPR045851">
    <property type="entry name" value="AMP-bd_C_sf"/>
</dbReference>
<dbReference type="PROSITE" id="PS00455">
    <property type="entry name" value="AMP_BINDING"/>
    <property type="match status" value="1"/>
</dbReference>
<dbReference type="SUPFAM" id="SSF47336">
    <property type="entry name" value="ACP-like"/>
    <property type="match status" value="1"/>
</dbReference>
<dbReference type="GO" id="GO:0003824">
    <property type="term" value="F:catalytic activity"/>
    <property type="evidence" value="ECO:0007669"/>
    <property type="project" value="InterPro"/>
</dbReference>
<evidence type="ECO:0000256" key="1">
    <source>
        <dbReference type="ARBA" id="ARBA00001957"/>
    </source>
</evidence>
<dbReference type="EMBL" id="KP026916">
    <property type="protein sequence ID" value="AKN91112.1"/>
    <property type="molecule type" value="Genomic_DNA"/>
</dbReference>
<dbReference type="GO" id="GO:0044550">
    <property type="term" value="P:secondary metabolite biosynthetic process"/>
    <property type="evidence" value="ECO:0007669"/>
    <property type="project" value="UniProtKB-ARBA"/>
</dbReference>
<dbReference type="GO" id="GO:0017000">
    <property type="term" value="P:antibiotic biosynthetic process"/>
    <property type="evidence" value="ECO:0007669"/>
    <property type="project" value="UniProtKB-ARBA"/>
</dbReference>
<dbReference type="Gene3D" id="3.40.50.980">
    <property type="match status" value="2"/>
</dbReference>
<proteinExistence type="predicted"/>
<comment type="cofactor">
    <cofactor evidence="1">
        <name>pantetheine 4'-phosphate</name>
        <dbReference type="ChEBI" id="CHEBI:47942"/>
    </cofactor>
</comment>
<dbReference type="PANTHER" id="PTHR45527:SF1">
    <property type="entry name" value="FATTY ACID SYNTHASE"/>
    <property type="match status" value="1"/>
</dbReference>
<protein>
    <submittedName>
        <fullName evidence="6">PhsC</fullName>
    </submittedName>
</protein>
<organism evidence="6">
    <name type="scientific">Streptomyces hygroscopicus</name>
    <dbReference type="NCBI Taxonomy" id="1912"/>
    <lineage>
        <taxon>Bacteria</taxon>
        <taxon>Bacillati</taxon>
        <taxon>Actinomycetota</taxon>
        <taxon>Actinomycetes</taxon>
        <taxon>Kitasatosporales</taxon>
        <taxon>Streptomycetaceae</taxon>
        <taxon>Streptomyces</taxon>
        <taxon>Streptomyces violaceusniger group</taxon>
    </lineage>
</organism>
<dbReference type="Gene3D" id="1.10.1200.10">
    <property type="entry name" value="ACP-like"/>
    <property type="match status" value="1"/>
</dbReference>
<keyword evidence="3" id="KW-0597">Phosphoprotein</keyword>
<dbReference type="FunFam" id="3.40.50.980:FF:000001">
    <property type="entry name" value="Non-ribosomal peptide synthetase"/>
    <property type="match status" value="1"/>
</dbReference>
<dbReference type="GO" id="GO:0031177">
    <property type="term" value="F:phosphopantetheine binding"/>
    <property type="evidence" value="ECO:0007669"/>
    <property type="project" value="InterPro"/>
</dbReference>
<accession>A0A0M3WNJ5</accession>
<feature type="compositionally biased region" description="Basic and acidic residues" evidence="4">
    <location>
        <begin position="33"/>
        <end position="42"/>
    </location>
</feature>
<dbReference type="Pfam" id="PF13193">
    <property type="entry name" value="AMP-binding_C"/>
    <property type="match status" value="1"/>
</dbReference>
<dbReference type="Gene3D" id="2.30.38.10">
    <property type="entry name" value="Luciferase, Domain 3"/>
    <property type="match status" value="1"/>
</dbReference>
<sequence length="1085" mass="118508">MEDLQSRIAALPPKQRALFESRLRAAGQGRDTGITRRPDDGRPVPLSFAQHRLWFLDQLEPGRAVYNVSASLRLRRPVSTETVRTALGELTRRHETLRTTFPADGGEPRQSIAANLAPPLTETDLRGMPESARAAAALRLCGQDKQRPFDLASGPLLRCLLLRLRDDEALLFLTFHHTVFDGWSIGLLRRDLNALLHTAESGEEAPLPPLPVQYADFADWQRRRLDDQRLAELLDYWQDRMRGAPPAINLPFDHPRPAEATYEGARRRFALSAELTGAVRELAARCGATPFMALLALFAALLHRWSGERDMVIGTPVANRAHPDLENLIGFFANTLAMRVQVEPGTTFEDLLAQVRQTTVEALARQDLPFERLVEQVRTQRSLTHNPLFQVAFVMEDGRDASELDNLLPGRARDTHTPDSAKFDLTLVLTDREHTFTGYFEYSSALFDPVTIDRLTERLELLARAITTAPDRDLATLPVLTRDETGHLRQVNAPVPDDPRHHRALHQVLEEAARRHPANTAVEAPDRHLTYRELDTAANRLAHHLVALGVGPEQPVGVALDGTADAMVATFGVLKAGAVLLPLDPEYPPARLADITGSSGVRLLLTQRALADRFAFADDVTPLLLDDDATRAAIAARPERRPEVSVPLDRLAYLIFTSGSTGSPKGVMVPHRGIGSLTRSAEQFAQTPDSRVLRFASPSFDVSLLELLMTFDAGATLVVEPRAELVPGDDLAQLIRDRAITTVLLSPSALSTLTGSELPGLRTVVMAGEAATLELAQQWCAGREVFNGYGPTEATVLATIARCTPDRVPPLGRPVVGYTVHVLDDSLRPVPFGRQGELYLGGVGLARGYLGRPEATGLSFRPDPVGSEPGARLYRTGDLVRWGADGELEFLGRADHQVKLRGFRIELGEIESRLEDHPGVRAAVAQVRGEGTGRRLVGYAVPAPGAGRPTSADLRQWLKDRLPGYMIPELFVLLDALPTSPNGKLDRDALPDPLPLSADSAGEGRPALDLDPVEAQIAEVWREVLGIALPGGADNFFEVGGNSLSATRVIARVNQIFGTRLPVRTLFMESTVSGLAKSVTGMAAR</sequence>
<dbReference type="SUPFAM" id="SSF52777">
    <property type="entry name" value="CoA-dependent acyltransferases"/>
    <property type="match status" value="2"/>
</dbReference>
<name>A0A0M3WNJ5_STRHY</name>
<dbReference type="FunFam" id="3.30.300.30:FF:000010">
    <property type="entry name" value="Enterobactin synthetase component F"/>
    <property type="match status" value="1"/>
</dbReference>
<dbReference type="InterPro" id="IPR020806">
    <property type="entry name" value="PKS_PP-bd"/>
</dbReference>
<dbReference type="SUPFAM" id="SSF56801">
    <property type="entry name" value="Acetyl-CoA synthetase-like"/>
    <property type="match status" value="1"/>
</dbReference>
<dbReference type="InterPro" id="IPR010071">
    <property type="entry name" value="AA_adenyl_dom"/>
</dbReference>
<dbReference type="Pfam" id="PF00668">
    <property type="entry name" value="Condensation"/>
    <property type="match status" value="1"/>
</dbReference>
<dbReference type="Gene3D" id="3.30.559.10">
    <property type="entry name" value="Chloramphenicol acetyltransferase-like domain"/>
    <property type="match status" value="1"/>
</dbReference>
<dbReference type="CDD" id="cd19531">
    <property type="entry name" value="LCL_NRPS-like"/>
    <property type="match status" value="1"/>
</dbReference>
<dbReference type="InterPro" id="IPR006162">
    <property type="entry name" value="Ppantetheine_attach_site"/>
</dbReference>
<reference evidence="6" key="1">
    <citation type="journal article" date="2015" name="J. Antibiot.">
        <title>Conserved biosynthetic pathways for phosalacine, bialaphos and newly discovered phosphonic acid natural products.</title>
        <authorList>
            <person name="Blodgett J.A.V."/>
            <person name="Zhang J.K."/>
            <person name="Yu X."/>
            <person name="Metcalf W.W."/>
        </authorList>
    </citation>
    <scope>NUCLEOTIDE SEQUENCE</scope>
    <source>
        <strain evidence="6">ATCC 21705</strain>
    </source>
</reference>
<dbReference type="Pfam" id="PF00501">
    <property type="entry name" value="AMP-binding"/>
    <property type="match status" value="1"/>
</dbReference>
<dbReference type="InterPro" id="IPR009081">
    <property type="entry name" value="PP-bd_ACP"/>
</dbReference>
<gene>
    <name evidence="6" type="primary">phsC</name>
</gene>
<dbReference type="AlphaFoldDB" id="A0A0M3WNJ5"/>
<dbReference type="NCBIfam" id="TIGR01733">
    <property type="entry name" value="AA-adenyl-dom"/>
    <property type="match status" value="1"/>
</dbReference>
<feature type="region of interest" description="Disordered" evidence="4">
    <location>
        <begin position="22"/>
        <end position="43"/>
    </location>
</feature>
<dbReference type="InterPro" id="IPR036736">
    <property type="entry name" value="ACP-like_sf"/>
</dbReference>
<keyword evidence="2" id="KW-0596">Phosphopantetheine</keyword>
<dbReference type="InterPro" id="IPR001242">
    <property type="entry name" value="Condensation_dom"/>
</dbReference>
<dbReference type="Gene3D" id="3.30.559.30">
    <property type="entry name" value="Nonribosomal peptide synthetase, condensation domain"/>
    <property type="match status" value="1"/>
</dbReference>
<evidence type="ECO:0000259" key="5">
    <source>
        <dbReference type="PROSITE" id="PS50075"/>
    </source>
</evidence>
<dbReference type="PANTHER" id="PTHR45527">
    <property type="entry name" value="NONRIBOSOMAL PEPTIDE SYNTHETASE"/>
    <property type="match status" value="1"/>
</dbReference>
<feature type="region of interest" description="Disordered" evidence="4">
    <location>
        <begin position="984"/>
        <end position="1005"/>
    </location>
</feature>
<dbReference type="PROSITE" id="PS00012">
    <property type="entry name" value="PHOSPHOPANTETHEINE"/>
    <property type="match status" value="1"/>
</dbReference>
<dbReference type="FunFam" id="3.40.50.12780:FF:000012">
    <property type="entry name" value="Non-ribosomal peptide synthetase"/>
    <property type="match status" value="1"/>
</dbReference>
<evidence type="ECO:0000256" key="3">
    <source>
        <dbReference type="ARBA" id="ARBA00022553"/>
    </source>
</evidence>